<reference evidence="3" key="1">
    <citation type="submission" date="2017-01" db="EMBL/GenBank/DDBJ databases">
        <authorList>
            <person name="Varghese N."/>
            <person name="Submissions S."/>
        </authorList>
    </citation>
    <scope>NUCLEOTIDE SEQUENCE [LARGE SCALE GENOMIC DNA]</scope>
    <source>
        <strain evidence="3">DSM 21054</strain>
    </source>
</reference>
<gene>
    <name evidence="2" type="ORF">SAMN05421788_10893</name>
</gene>
<feature type="transmembrane region" description="Helical" evidence="1">
    <location>
        <begin position="104"/>
        <end position="121"/>
    </location>
</feature>
<dbReference type="OrthoDB" id="8775592at2"/>
<evidence type="ECO:0000313" key="2">
    <source>
        <dbReference type="EMBL" id="SIT28687.1"/>
    </source>
</evidence>
<sequence>MDDLLLMAVNALQPPSRRGYLYAGKIKKVGNQWIETRFATGLLIPTHSIIVMAKTGWRKREGFFIRLSWQSILAYYMRMITAAFALVSLGFLLDDIKYASRSEMATGISYCLVFGGLYMYFRLFFAKPKEKEIVQRTKLGKAIGLYAKPEWLDDMDAIELLKALRDNYTLSYGSDWAKDLDSESIEPAKIPFLYGLAVIDNRICATEIGKQRLDRIDALFVI</sequence>
<dbReference type="AlphaFoldDB" id="A0A173MDV0"/>
<keyword evidence="1" id="KW-0812">Transmembrane</keyword>
<evidence type="ECO:0000256" key="1">
    <source>
        <dbReference type="SAM" id="Phobius"/>
    </source>
</evidence>
<name>A0A173MDV0_9BACT</name>
<dbReference type="RefSeq" id="WP_076381127.1">
    <property type="nucleotide sequence ID" value="NZ_AP017422.1"/>
</dbReference>
<feature type="transmembrane region" description="Helical" evidence="1">
    <location>
        <begin position="36"/>
        <end position="53"/>
    </location>
</feature>
<organism evidence="2 3">
    <name type="scientific">Filimonas lacunae</name>
    <dbReference type="NCBI Taxonomy" id="477680"/>
    <lineage>
        <taxon>Bacteria</taxon>
        <taxon>Pseudomonadati</taxon>
        <taxon>Bacteroidota</taxon>
        <taxon>Chitinophagia</taxon>
        <taxon>Chitinophagales</taxon>
        <taxon>Chitinophagaceae</taxon>
        <taxon>Filimonas</taxon>
    </lineage>
</organism>
<protein>
    <submittedName>
        <fullName evidence="2">Uncharacterized protein</fullName>
    </submittedName>
</protein>
<keyword evidence="1" id="KW-1133">Transmembrane helix</keyword>
<evidence type="ECO:0000313" key="3">
    <source>
        <dbReference type="Proteomes" id="UP000186917"/>
    </source>
</evidence>
<dbReference type="EMBL" id="FTOR01000008">
    <property type="protein sequence ID" value="SIT28687.1"/>
    <property type="molecule type" value="Genomic_DNA"/>
</dbReference>
<keyword evidence="1" id="KW-0472">Membrane</keyword>
<dbReference type="KEGG" id="fln:FLA_1776"/>
<proteinExistence type="predicted"/>
<accession>A0A173MDV0</accession>
<feature type="transmembrane region" description="Helical" evidence="1">
    <location>
        <begin position="73"/>
        <end position="92"/>
    </location>
</feature>
<dbReference type="Proteomes" id="UP000186917">
    <property type="component" value="Unassembled WGS sequence"/>
</dbReference>
<keyword evidence="3" id="KW-1185">Reference proteome</keyword>